<sequence length="346" mass="35925">MNIPFRLTIIAILSQRTEAEEQANKALKPTFQPFIPPKEPNKGGSKKSADDRARDVAAKAAERERKAVQDLITDLQFEASLVGKSALEKEKMTALRHAGAAATAAERAQIEQLVESTYKANEAFDKQRAAIDEINDAGREFAGTLVSGLLSGAEASDVLSDALGRLADRFLNSGLDALFGGGGGGIGGIFSSIFGGGSSDPWSGLRLAGGGHVRGSGGPRSDSIPAMLSNGEYVINAAATKKFGPLLDAINSGKGLALAGGGPVGMPTISAPRMPSLAGMSQTNNNTMNSAPTINVNVAGANGNAEISAMVQEGVSRGLATWQKQTSTTQWIGRQASVARSQYRIK</sequence>
<evidence type="ECO:0000313" key="3">
    <source>
        <dbReference type="Proteomes" id="UP000642265"/>
    </source>
</evidence>
<evidence type="ECO:0000256" key="1">
    <source>
        <dbReference type="SAM" id="MobiDB-lite"/>
    </source>
</evidence>
<dbReference type="EMBL" id="JACZKO010000038">
    <property type="protein sequence ID" value="MBE0562098.1"/>
    <property type="molecule type" value="Genomic_DNA"/>
</dbReference>
<dbReference type="AlphaFoldDB" id="A0A8I0N5T2"/>
<dbReference type="Proteomes" id="UP000642265">
    <property type="component" value="Unassembled WGS sequence"/>
</dbReference>
<feature type="region of interest" description="Disordered" evidence="1">
    <location>
        <begin position="21"/>
        <end position="60"/>
    </location>
</feature>
<name>A0A8I0N5T2_BRUAN</name>
<comment type="caution">
    <text evidence="2">The sequence shown here is derived from an EMBL/GenBank/DDBJ whole genome shotgun (WGS) entry which is preliminary data.</text>
</comment>
<feature type="compositionally biased region" description="Basic and acidic residues" evidence="1">
    <location>
        <begin position="47"/>
        <end position="60"/>
    </location>
</feature>
<gene>
    <name evidence="2" type="ORF">IH622_14950</name>
</gene>
<reference evidence="2" key="2">
    <citation type="submission" date="2020-10" db="EMBL/GenBank/DDBJ databases">
        <title>Enrichment of novel Verrucomicrobia, Bacteroidetes and Krumholzibacteria in an oxygen-limited, methane- and iron-fed bioreactor inoculated with Bothnian Sea sediments.</title>
        <authorList>
            <person name="Martins P.D."/>
            <person name="de Jong A."/>
            <person name="Lenstra W.K."/>
            <person name="van Helmond N.A.G.M."/>
            <person name="Slomp C.P."/>
            <person name="Jetten M.S.M."/>
            <person name="Welte C.U."/>
            <person name="Rasigraf O."/>
        </authorList>
    </citation>
    <scope>NUCLEOTIDE SEQUENCE</scope>
    <source>
        <strain evidence="2">MAG47</strain>
    </source>
</reference>
<protein>
    <submittedName>
        <fullName evidence="2">Uncharacterized protein</fullName>
    </submittedName>
</protein>
<accession>A0A8I0N5T2</accession>
<evidence type="ECO:0000313" key="2">
    <source>
        <dbReference type="EMBL" id="MBE0562098.1"/>
    </source>
</evidence>
<organism evidence="2 3">
    <name type="scientific">Brucella anthropi</name>
    <name type="common">Ochrobactrum anthropi</name>
    <dbReference type="NCBI Taxonomy" id="529"/>
    <lineage>
        <taxon>Bacteria</taxon>
        <taxon>Pseudomonadati</taxon>
        <taxon>Pseudomonadota</taxon>
        <taxon>Alphaproteobacteria</taxon>
        <taxon>Hyphomicrobiales</taxon>
        <taxon>Brucellaceae</taxon>
        <taxon>Brucella/Ochrobactrum group</taxon>
        <taxon>Brucella</taxon>
    </lineage>
</organism>
<reference evidence="2" key="1">
    <citation type="submission" date="2020-09" db="EMBL/GenBank/DDBJ databases">
        <authorList>
            <person name="Dalcin Martins P."/>
        </authorList>
    </citation>
    <scope>NUCLEOTIDE SEQUENCE</scope>
    <source>
        <strain evidence="2">MAG47</strain>
    </source>
</reference>
<proteinExistence type="predicted"/>